<evidence type="ECO:0000313" key="3">
    <source>
        <dbReference type="Proteomes" id="UP000314294"/>
    </source>
</evidence>
<feature type="region of interest" description="Disordered" evidence="1">
    <location>
        <begin position="152"/>
        <end position="177"/>
    </location>
</feature>
<dbReference type="Proteomes" id="UP000314294">
    <property type="component" value="Unassembled WGS sequence"/>
</dbReference>
<protein>
    <submittedName>
        <fullName evidence="2">Uncharacterized protein</fullName>
    </submittedName>
</protein>
<dbReference type="AlphaFoldDB" id="A0A4Z2IYU5"/>
<accession>A0A4Z2IYU5</accession>
<keyword evidence="3" id="KW-1185">Reference proteome</keyword>
<organism evidence="2 3">
    <name type="scientific">Liparis tanakae</name>
    <name type="common">Tanaka's snailfish</name>
    <dbReference type="NCBI Taxonomy" id="230148"/>
    <lineage>
        <taxon>Eukaryota</taxon>
        <taxon>Metazoa</taxon>
        <taxon>Chordata</taxon>
        <taxon>Craniata</taxon>
        <taxon>Vertebrata</taxon>
        <taxon>Euteleostomi</taxon>
        <taxon>Actinopterygii</taxon>
        <taxon>Neopterygii</taxon>
        <taxon>Teleostei</taxon>
        <taxon>Neoteleostei</taxon>
        <taxon>Acanthomorphata</taxon>
        <taxon>Eupercaria</taxon>
        <taxon>Perciformes</taxon>
        <taxon>Cottioidei</taxon>
        <taxon>Cottales</taxon>
        <taxon>Liparidae</taxon>
        <taxon>Liparis</taxon>
    </lineage>
</organism>
<name>A0A4Z2IYU5_9TELE</name>
<reference evidence="2 3" key="1">
    <citation type="submission" date="2019-03" db="EMBL/GenBank/DDBJ databases">
        <title>First draft genome of Liparis tanakae, snailfish: a comprehensive survey of snailfish specific genes.</title>
        <authorList>
            <person name="Kim W."/>
            <person name="Song I."/>
            <person name="Jeong J.-H."/>
            <person name="Kim D."/>
            <person name="Kim S."/>
            <person name="Ryu S."/>
            <person name="Song J.Y."/>
            <person name="Lee S.K."/>
        </authorList>
    </citation>
    <scope>NUCLEOTIDE SEQUENCE [LARGE SCALE GENOMIC DNA]</scope>
    <source>
        <tissue evidence="2">Muscle</tissue>
    </source>
</reference>
<dbReference type="EMBL" id="SRLO01000035">
    <property type="protein sequence ID" value="TNN83056.1"/>
    <property type="molecule type" value="Genomic_DNA"/>
</dbReference>
<gene>
    <name evidence="2" type="ORF">EYF80_006663</name>
</gene>
<evidence type="ECO:0000256" key="1">
    <source>
        <dbReference type="SAM" id="MobiDB-lite"/>
    </source>
</evidence>
<sequence>MITINCLYDLTLFLTDKTEPTAPLTRHLLFLSDSAAPSCPRAASCAVLPPHPAELSTDQSAEEIHGLQHQFLVADPGHAKLLQVLMRDLQELLPADLLPLKVAHILLQAVIQTWTHGLDYARKERTVTSPIFQPLPVLPAGDVAARWKTHRTGVTREGQKDPHSMWSDSHNGKGMLH</sequence>
<proteinExistence type="predicted"/>
<comment type="caution">
    <text evidence="2">The sequence shown here is derived from an EMBL/GenBank/DDBJ whole genome shotgun (WGS) entry which is preliminary data.</text>
</comment>
<evidence type="ECO:0000313" key="2">
    <source>
        <dbReference type="EMBL" id="TNN83056.1"/>
    </source>
</evidence>